<sequence length="132" mass="14236">MQFSHILVALVATVAQAQPLQLSQQLEEAGQLEKRADASFTVYANSGKTYLNVLSSLRINTYSISGDGAKGNFPAARRGIRLSGIANGFHLTLYSAVNQGGVKDPRLNEGNVGQCWFAGTNPWLSYGLFNDN</sequence>
<keyword evidence="1" id="KW-0732">Signal</keyword>
<organism evidence="2 3">
    <name type="scientific">Xylaria grammica</name>
    <dbReference type="NCBI Taxonomy" id="363999"/>
    <lineage>
        <taxon>Eukaryota</taxon>
        <taxon>Fungi</taxon>
        <taxon>Dikarya</taxon>
        <taxon>Ascomycota</taxon>
        <taxon>Pezizomycotina</taxon>
        <taxon>Sordariomycetes</taxon>
        <taxon>Xylariomycetidae</taxon>
        <taxon>Xylariales</taxon>
        <taxon>Xylariaceae</taxon>
        <taxon>Xylaria</taxon>
    </lineage>
</organism>
<gene>
    <name evidence="2" type="ORF">EKO27_g7127</name>
</gene>
<protein>
    <submittedName>
        <fullName evidence="2">Uncharacterized protein</fullName>
    </submittedName>
</protein>
<name>A0A439D169_9PEZI</name>
<evidence type="ECO:0000256" key="1">
    <source>
        <dbReference type="SAM" id="SignalP"/>
    </source>
</evidence>
<dbReference type="Proteomes" id="UP000286045">
    <property type="component" value="Unassembled WGS sequence"/>
</dbReference>
<feature type="chain" id="PRO_5019385290" evidence="1">
    <location>
        <begin position="18"/>
        <end position="132"/>
    </location>
</feature>
<evidence type="ECO:0000313" key="2">
    <source>
        <dbReference type="EMBL" id="RWA07981.1"/>
    </source>
</evidence>
<reference evidence="2 3" key="1">
    <citation type="submission" date="2018-12" db="EMBL/GenBank/DDBJ databases">
        <title>Draft genome sequence of Xylaria grammica IHI A82.</title>
        <authorList>
            <person name="Buettner E."/>
            <person name="Kellner H."/>
        </authorList>
    </citation>
    <scope>NUCLEOTIDE SEQUENCE [LARGE SCALE GENOMIC DNA]</scope>
    <source>
        <strain evidence="2 3">IHI A82</strain>
    </source>
</reference>
<comment type="caution">
    <text evidence="2">The sequence shown here is derived from an EMBL/GenBank/DDBJ whole genome shotgun (WGS) entry which is preliminary data.</text>
</comment>
<keyword evidence="3" id="KW-1185">Reference proteome</keyword>
<evidence type="ECO:0000313" key="3">
    <source>
        <dbReference type="Proteomes" id="UP000286045"/>
    </source>
</evidence>
<feature type="signal peptide" evidence="1">
    <location>
        <begin position="1"/>
        <end position="17"/>
    </location>
</feature>
<proteinExistence type="predicted"/>
<accession>A0A439D169</accession>
<dbReference type="EMBL" id="RYZI01000225">
    <property type="protein sequence ID" value="RWA07981.1"/>
    <property type="molecule type" value="Genomic_DNA"/>
</dbReference>
<dbReference type="AlphaFoldDB" id="A0A439D169"/>